<dbReference type="Proteomes" id="UP001642464">
    <property type="component" value="Unassembled WGS sequence"/>
</dbReference>
<feature type="compositionally biased region" description="Basic and acidic residues" evidence="1">
    <location>
        <begin position="52"/>
        <end position="62"/>
    </location>
</feature>
<reference evidence="2 3" key="1">
    <citation type="submission" date="2024-02" db="EMBL/GenBank/DDBJ databases">
        <authorList>
            <person name="Chen Y."/>
            <person name="Shah S."/>
            <person name="Dougan E. K."/>
            <person name="Thang M."/>
            <person name="Chan C."/>
        </authorList>
    </citation>
    <scope>NUCLEOTIDE SEQUENCE [LARGE SCALE GENOMIC DNA]</scope>
</reference>
<gene>
    <name evidence="2" type="ORF">SCF082_LOCUS44274</name>
</gene>
<organism evidence="2 3">
    <name type="scientific">Durusdinium trenchii</name>
    <dbReference type="NCBI Taxonomy" id="1381693"/>
    <lineage>
        <taxon>Eukaryota</taxon>
        <taxon>Sar</taxon>
        <taxon>Alveolata</taxon>
        <taxon>Dinophyceae</taxon>
        <taxon>Suessiales</taxon>
        <taxon>Symbiodiniaceae</taxon>
        <taxon>Durusdinium</taxon>
    </lineage>
</organism>
<accession>A0ABP0R243</accession>
<sequence length="119" mass="12478">MVLSPVDQLSDADESQKGQAGATGSSKAKAKPPAKPTGPKPFKRPAASVEPPKTEAPEETTPRKSALRLPVLKRPSSASTGGNDEPLLKKPAALGISKYRYKNGVWGFKVGGKQEKALS</sequence>
<feature type="region of interest" description="Disordered" evidence="1">
    <location>
        <begin position="1"/>
        <end position="89"/>
    </location>
</feature>
<evidence type="ECO:0000256" key="1">
    <source>
        <dbReference type="SAM" id="MobiDB-lite"/>
    </source>
</evidence>
<dbReference type="EMBL" id="CAXAMM010040581">
    <property type="protein sequence ID" value="CAK9094175.1"/>
    <property type="molecule type" value="Genomic_DNA"/>
</dbReference>
<evidence type="ECO:0000313" key="3">
    <source>
        <dbReference type="Proteomes" id="UP001642464"/>
    </source>
</evidence>
<feature type="non-terminal residue" evidence="2">
    <location>
        <position position="119"/>
    </location>
</feature>
<proteinExistence type="predicted"/>
<name>A0ABP0R243_9DINO</name>
<protein>
    <submittedName>
        <fullName evidence="2">Uncharacterized protein</fullName>
    </submittedName>
</protein>
<evidence type="ECO:0000313" key="2">
    <source>
        <dbReference type="EMBL" id="CAK9094175.1"/>
    </source>
</evidence>
<keyword evidence="3" id="KW-1185">Reference proteome</keyword>
<comment type="caution">
    <text evidence="2">The sequence shown here is derived from an EMBL/GenBank/DDBJ whole genome shotgun (WGS) entry which is preliminary data.</text>
</comment>